<evidence type="ECO:0000259" key="7">
    <source>
        <dbReference type="PROSITE" id="PS50048"/>
    </source>
</evidence>
<keyword evidence="2" id="KW-0805">Transcription regulation</keyword>
<dbReference type="PROSITE" id="PS50048">
    <property type="entry name" value="ZN2_CY6_FUNGAL_2"/>
    <property type="match status" value="1"/>
</dbReference>
<dbReference type="SUPFAM" id="SSF57701">
    <property type="entry name" value="Zn2/Cys6 DNA-binding domain"/>
    <property type="match status" value="1"/>
</dbReference>
<dbReference type="CDD" id="cd00067">
    <property type="entry name" value="GAL4"/>
    <property type="match status" value="1"/>
</dbReference>
<evidence type="ECO:0000256" key="2">
    <source>
        <dbReference type="ARBA" id="ARBA00023015"/>
    </source>
</evidence>
<evidence type="ECO:0000256" key="5">
    <source>
        <dbReference type="ARBA" id="ARBA00023242"/>
    </source>
</evidence>
<protein>
    <submittedName>
        <fullName evidence="8">Fungal Zn(2)-Cys(6) binuclear cluster domain-containing protein</fullName>
    </submittedName>
</protein>
<comment type="caution">
    <text evidence="8">The sequence shown here is derived from an EMBL/GenBank/DDBJ whole genome shotgun (WGS) entry which is preliminary data.</text>
</comment>
<feature type="region of interest" description="Disordered" evidence="6">
    <location>
        <begin position="674"/>
        <end position="710"/>
    </location>
</feature>
<dbReference type="GO" id="GO:0008270">
    <property type="term" value="F:zinc ion binding"/>
    <property type="evidence" value="ECO:0007669"/>
    <property type="project" value="InterPro"/>
</dbReference>
<feature type="compositionally biased region" description="Polar residues" evidence="6">
    <location>
        <begin position="513"/>
        <end position="542"/>
    </location>
</feature>
<dbReference type="Proteomes" id="UP000631181">
    <property type="component" value="Unassembled WGS sequence"/>
</dbReference>
<dbReference type="InterPro" id="IPR007219">
    <property type="entry name" value="XnlR_reg_dom"/>
</dbReference>
<feature type="domain" description="Zn(2)-C6 fungal-type" evidence="7">
    <location>
        <begin position="35"/>
        <end position="64"/>
    </location>
</feature>
<accession>A0A8J8VZ03</accession>
<dbReference type="Pfam" id="PF00172">
    <property type="entry name" value="Zn_clus"/>
    <property type="match status" value="1"/>
</dbReference>
<evidence type="ECO:0000256" key="6">
    <source>
        <dbReference type="SAM" id="MobiDB-lite"/>
    </source>
</evidence>
<dbReference type="InterPro" id="IPR050987">
    <property type="entry name" value="AtrR-like"/>
</dbReference>
<dbReference type="GO" id="GO:0000981">
    <property type="term" value="F:DNA-binding transcription factor activity, RNA polymerase II-specific"/>
    <property type="evidence" value="ECO:0007669"/>
    <property type="project" value="InterPro"/>
</dbReference>
<dbReference type="CDD" id="cd12148">
    <property type="entry name" value="fungal_TF_MHR"/>
    <property type="match status" value="1"/>
</dbReference>
<keyword evidence="4" id="KW-0804">Transcription</keyword>
<evidence type="ECO:0000256" key="4">
    <source>
        <dbReference type="ARBA" id="ARBA00023163"/>
    </source>
</evidence>
<name>A0A8J8VZ03_9EURO</name>
<dbReference type="PANTHER" id="PTHR46910:SF23">
    <property type="entry name" value="THIAMINE REPRESSIBLE GENES REGULATORY PROTEIN THI1"/>
    <property type="match status" value="1"/>
</dbReference>
<evidence type="ECO:0000313" key="9">
    <source>
        <dbReference type="Proteomes" id="UP000631181"/>
    </source>
</evidence>
<evidence type="ECO:0000256" key="3">
    <source>
        <dbReference type="ARBA" id="ARBA00023125"/>
    </source>
</evidence>
<dbReference type="InterPro" id="IPR001138">
    <property type="entry name" value="Zn2Cys6_DnaBD"/>
</dbReference>
<reference evidence="8" key="1">
    <citation type="journal article" date="2020" name="Front. Microbiol.">
        <title>Gene regulatory networks of Penicillium echinulatum 2HH and Penicillium oxalicum 114-2 inferred by a computational biology approach.</title>
        <authorList>
            <person name="Lenz A.R."/>
            <person name="Galan-Vasquez E."/>
            <person name="Balbinot E."/>
            <person name="De Abreu F.P."/>
            <person name="De Oliveira N.S."/>
            <person name="Da Rosa L.O."/>
            <person name="De Avila E Silva S."/>
            <person name="Camassola M."/>
            <person name="Dillon A.J.P."/>
            <person name="Perez-Rueda E."/>
        </authorList>
    </citation>
    <scope>NUCLEOTIDE SEQUENCE</scope>
    <source>
        <strain evidence="8">S1M29</strain>
    </source>
</reference>
<evidence type="ECO:0000313" key="8">
    <source>
        <dbReference type="EMBL" id="KAF7713041.1"/>
    </source>
</evidence>
<dbReference type="GO" id="GO:0003677">
    <property type="term" value="F:DNA binding"/>
    <property type="evidence" value="ECO:0007669"/>
    <property type="project" value="UniProtKB-KW"/>
</dbReference>
<proteinExistence type="predicted"/>
<dbReference type="AlphaFoldDB" id="A0A8J8VZ03"/>
<gene>
    <name evidence="8" type="ORF">PECM_001688</name>
</gene>
<dbReference type="OrthoDB" id="3921198at2759"/>
<keyword evidence="3" id="KW-0238">DNA-binding</keyword>
<dbReference type="PANTHER" id="PTHR46910">
    <property type="entry name" value="TRANSCRIPTION FACTOR PDR1"/>
    <property type="match status" value="1"/>
</dbReference>
<organism evidence="8 9">
    <name type="scientific">Penicillium ucsense</name>
    <dbReference type="NCBI Taxonomy" id="2839758"/>
    <lineage>
        <taxon>Eukaryota</taxon>
        <taxon>Fungi</taxon>
        <taxon>Dikarya</taxon>
        <taxon>Ascomycota</taxon>
        <taxon>Pezizomycotina</taxon>
        <taxon>Eurotiomycetes</taxon>
        <taxon>Eurotiomycetidae</taxon>
        <taxon>Eurotiales</taxon>
        <taxon>Aspergillaceae</taxon>
        <taxon>Penicillium</taxon>
    </lineage>
</organism>
<feature type="compositionally biased region" description="Polar residues" evidence="6">
    <location>
        <begin position="682"/>
        <end position="691"/>
    </location>
</feature>
<feature type="region of interest" description="Disordered" evidence="6">
    <location>
        <begin position="512"/>
        <end position="542"/>
    </location>
</feature>
<keyword evidence="9" id="KW-1185">Reference proteome</keyword>
<dbReference type="EMBL" id="WIWV01000136">
    <property type="protein sequence ID" value="KAF7713041.1"/>
    <property type="molecule type" value="Genomic_DNA"/>
</dbReference>
<evidence type="ECO:0000256" key="1">
    <source>
        <dbReference type="ARBA" id="ARBA00022723"/>
    </source>
</evidence>
<dbReference type="InterPro" id="IPR036864">
    <property type="entry name" value="Zn2-C6_fun-type_DNA-bd_sf"/>
</dbReference>
<dbReference type="GO" id="GO:0006351">
    <property type="term" value="P:DNA-templated transcription"/>
    <property type="evidence" value="ECO:0007669"/>
    <property type="project" value="InterPro"/>
</dbReference>
<dbReference type="Gene3D" id="4.10.240.10">
    <property type="entry name" value="Zn(2)-C6 fungal-type DNA-binding domain"/>
    <property type="match status" value="1"/>
</dbReference>
<keyword evidence="1" id="KW-0479">Metal-binding</keyword>
<keyword evidence="5" id="KW-0539">Nucleus</keyword>
<dbReference type="Pfam" id="PF04082">
    <property type="entry name" value="Fungal_trans"/>
    <property type="match status" value="1"/>
</dbReference>
<sequence length="785" mass="88442">MPEMPSCLLSDRGDGVWSLMIRRTWTNGHGQSERKCDECRRLKEKCEGGTPCRRCIHSQRRCEMSQLSRTRNFRPYIPETRIAKSDYQELIDRSKYMERILKRTIRGIRLDTKSLAHLADTLDHDGDNAGDAESEPADEIEELEMNDEACTMDPVDEKTTHFSGEFSYWNFSMRLKQQIEQMGGLESQSRKVDHAWNFPRAHHLQPGRSHLSAAMSCCPPRPVGEFLARVFFKHVETHYYLVEKGWLGDKMSILYDDPSKFTTKGGEVVLSILLTVFAIGSQYAHLESSSKAPKEQHEQSLSEEDIGATFYQQAIRLLPEIIELSSLESVQACLLFGYYALPVDTSGLGYIYVNLAIRLAMQNGMHRKCASGAFGAAMVETRNRVWWTAYLLERKDVDALLPAYRAEQDSIDTQTSVARAEASIRLIDYLEELFSNVNSLRSCDKSQIPNTISHLLASKDSLKVWWESLPRDLTTTALQPIHQLRSVIHFQLEYCLVRMFIGRPFLLKREGQESTYTSPAESETTPASERQSSDNSRPKNTLSRKTLVEDCIKAATDALSILQDLRDSTGLARASYIEYSACRASLLVLIAYSIQQSSERYRNLLLKGLDMIREMSAAGESARSEVYLIETLERALARLHAGVQHAQQAENATSWLSMSGYEAFKHWGTNIREDTAHGGTSLDRTPTSSGPAMSERPYPNAFHTHGQSFGQPSDMHLNHAILPISDQGMSMIYDIDPIMDIPFFGAENVSPSSTWPTWTEAQVLEQFLTNSDSGPSTGADSTQVA</sequence>